<dbReference type="WBParaSite" id="sdigi.contig553.g8971.t1">
    <property type="protein sequence ID" value="sdigi.contig553.g8971.t1"/>
    <property type="gene ID" value="sdigi.contig553.g8971"/>
</dbReference>
<keyword evidence="1" id="KW-0812">Transmembrane</keyword>
<evidence type="ECO:0000313" key="3">
    <source>
        <dbReference type="Proteomes" id="UP000887581"/>
    </source>
</evidence>
<keyword evidence="1" id="KW-0472">Membrane</keyword>
<evidence type="ECO:0000256" key="2">
    <source>
        <dbReference type="SAM" id="SignalP"/>
    </source>
</evidence>
<keyword evidence="1" id="KW-1133">Transmembrane helix</keyword>
<dbReference type="Proteomes" id="UP000887581">
    <property type="component" value="Unplaced"/>
</dbReference>
<keyword evidence="3" id="KW-1185">Reference proteome</keyword>
<evidence type="ECO:0000256" key="1">
    <source>
        <dbReference type="SAM" id="Phobius"/>
    </source>
</evidence>
<feature type="signal peptide" evidence="2">
    <location>
        <begin position="1"/>
        <end position="21"/>
    </location>
</feature>
<dbReference type="AlphaFoldDB" id="A0A915Q4B2"/>
<keyword evidence="2" id="KW-0732">Signal</keyword>
<sequence>MVDINCSSVLILAAFVRFLQGLPLHQESNSEPFLNYLESFDFDQPNSPLDLNTANSLLIIIFIMISVTVSHFTRSIIMHCTDALYNYTPRVIPAISEDQQLSLPVMNVAHKKNIAIGRADGFRPGK</sequence>
<feature type="chain" id="PRO_5037871228" evidence="2">
    <location>
        <begin position="22"/>
        <end position="126"/>
    </location>
</feature>
<reference evidence="4" key="1">
    <citation type="submission" date="2022-11" db="UniProtKB">
        <authorList>
            <consortium name="WormBaseParasite"/>
        </authorList>
    </citation>
    <scope>IDENTIFICATION</scope>
</reference>
<organism evidence="3 4">
    <name type="scientific">Setaria digitata</name>
    <dbReference type="NCBI Taxonomy" id="48799"/>
    <lineage>
        <taxon>Eukaryota</taxon>
        <taxon>Metazoa</taxon>
        <taxon>Ecdysozoa</taxon>
        <taxon>Nematoda</taxon>
        <taxon>Chromadorea</taxon>
        <taxon>Rhabditida</taxon>
        <taxon>Spirurina</taxon>
        <taxon>Spiruromorpha</taxon>
        <taxon>Filarioidea</taxon>
        <taxon>Setariidae</taxon>
        <taxon>Setaria</taxon>
    </lineage>
</organism>
<proteinExistence type="predicted"/>
<feature type="transmembrane region" description="Helical" evidence="1">
    <location>
        <begin position="54"/>
        <end position="72"/>
    </location>
</feature>
<protein>
    <submittedName>
        <fullName evidence="4">Uncharacterized protein</fullName>
    </submittedName>
</protein>
<name>A0A915Q4B2_9BILA</name>
<accession>A0A915Q4B2</accession>
<evidence type="ECO:0000313" key="4">
    <source>
        <dbReference type="WBParaSite" id="sdigi.contig553.g8971.t1"/>
    </source>
</evidence>